<feature type="transmembrane region" description="Helical" evidence="1">
    <location>
        <begin position="207"/>
        <end position="226"/>
    </location>
</feature>
<dbReference type="GO" id="GO:0016020">
    <property type="term" value="C:membrane"/>
    <property type="evidence" value="ECO:0007669"/>
    <property type="project" value="InterPro"/>
</dbReference>
<dbReference type="Pfam" id="PF00892">
    <property type="entry name" value="EamA"/>
    <property type="match status" value="2"/>
</dbReference>
<feature type="transmembrane region" description="Helical" evidence="1">
    <location>
        <begin position="263"/>
        <end position="280"/>
    </location>
</feature>
<feature type="transmembrane region" description="Helical" evidence="1">
    <location>
        <begin position="71"/>
        <end position="93"/>
    </location>
</feature>
<name>A0A931I4X1_9HYPH</name>
<dbReference type="EMBL" id="JADZLT010000055">
    <property type="protein sequence ID" value="MBH0239524.1"/>
    <property type="molecule type" value="Genomic_DNA"/>
</dbReference>
<accession>A0A931I4X1</accession>
<feature type="transmembrane region" description="Helical" evidence="1">
    <location>
        <begin position="39"/>
        <end position="59"/>
    </location>
</feature>
<feature type="transmembrane region" description="Helical" evidence="1">
    <location>
        <begin position="238"/>
        <end position="257"/>
    </location>
</feature>
<feature type="transmembrane region" description="Helical" evidence="1">
    <location>
        <begin position="179"/>
        <end position="201"/>
    </location>
</feature>
<evidence type="ECO:0000313" key="4">
    <source>
        <dbReference type="Proteomes" id="UP000631694"/>
    </source>
</evidence>
<dbReference type="InterPro" id="IPR000620">
    <property type="entry name" value="EamA_dom"/>
</dbReference>
<feature type="domain" description="EamA" evidence="2">
    <location>
        <begin position="150"/>
        <end position="275"/>
    </location>
</feature>
<organism evidence="3 4">
    <name type="scientific">Methylobrevis albus</name>
    <dbReference type="NCBI Taxonomy" id="2793297"/>
    <lineage>
        <taxon>Bacteria</taxon>
        <taxon>Pseudomonadati</taxon>
        <taxon>Pseudomonadota</taxon>
        <taxon>Alphaproteobacteria</taxon>
        <taxon>Hyphomicrobiales</taxon>
        <taxon>Pleomorphomonadaceae</taxon>
        <taxon>Methylobrevis</taxon>
    </lineage>
</organism>
<keyword evidence="1" id="KW-1133">Transmembrane helix</keyword>
<keyword evidence="1" id="KW-0472">Membrane</keyword>
<proteinExistence type="predicted"/>
<reference evidence="3" key="1">
    <citation type="submission" date="2020-12" db="EMBL/GenBank/DDBJ databases">
        <title>Methylobrevis albus sp. nov., isolated from fresh water lack sediment.</title>
        <authorList>
            <person name="Zou Q."/>
        </authorList>
    </citation>
    <scope>NUCLEOTIDE SEQUENCE</scope>
    <source>
        <strain evidence="3">L22</strain>
    </source>
</reference>
<feature type="transmembrane region" description="Helical" evidence="1">
    <location>
        <begin position="99"/>
        <end position="118"/>
    </location>
</feature>
<dbReference type="SUPFAM" id="SSF103481">
    <property type="entry name" value="Multidrug resistance efflux transporter EmrE"/>
    <property type="match status" value="2"/>
</dbReference>
<dbReference type="PANTHER" id="PTHR22911:SF103">
    <property type="entry name" value="BLR2811 PROTEIN"/>
    <property type="match status" value="1"/>
</dbReference>
<comment type="caution">
    <text evidence="3">The sequence shown here is derived from an EMBL/GenBank/DDBJ whole genome shotgun (WGS) entry which is preliminary data.</text>
</comment>
<dbReference type="InterPro" id="IPR037185">
    <property type="entry name" value="EmrE-like"/>
</dbReference>
<dbReference type="AlphaFoldDB" id="A0A931I4X1"/>
<feature type="transmembrane region" description="Helical" evidence="1">
    <location>
        <begin position="7"/>
        <end position="27"/>
    </location>
</feature>
<feature type="transmembrane region" description="Helical" evidence="1">
    <location>
        <begin position="150"/>
        <end position="167"/>
    </location>
</feature>
<evidence type="ECO:0000256" key="1">
    <source>
        <dbReference type="SAM" id="Phobius"/>
    </source>
</evidence>
<sequence>MPPRQRLIGYGLMIGTGILFCLLDTVAKLASRDASVAQVVWMRYAVHLVLAVVILNPLISPSSWRVNRAGLQLLRALTLVINTALNFLALQYLQLAETLTIQFLAPFMIALISVVALGERIGPRRWVAIGLGFFGILVVTRPGIGDVHPAVLLSIVAVILFAVYAVLTRVLTRTESPGSMLLVSAGVPALLLLPILPFVWVWPQDPFTWVLMIAAGVFGGLSHTLLIAAHRLVSAAELAPIAYVQIIWTVLLGFSVFGDVPSGWTVAGALIVIASGLYYMSRDRVRKAKTPVAVIAPAVPVRDPERP</sequence>
<dbReference type="RefSeq" id="WP_197312612.1">
    <property type="nucleotide sequence ID" value="NZ_JADZLT010000055.1"/>
</dbReference>
<dbReference type="PANTHER" id="PTHR22911">
    <property type="entry name" value="ACYL-MALONYL CONDENSING ENZYME-RELATED"/>
    <property type="match status" value="1"/>
</dbReference>
<keyword evidence="4" id="KW-1185">Reference proteome</keyword>
<dbReference type="Proteomes" id="UP000631694">
    <property type="component" value="Unassembled WGS sequence"/>
</dbReference>
<evidence type="ECO:0000313" key="3">
    <source>
        <dbReference type="EMBL" id="MBH0239524.1"/>
    </source>
</evidence>
<feature type="transmembrane region" description="Helical" evidence="1">
    <location>
        <begin position="125"/>
        <end position="144"/>
    </location>
</feature>
<feature type="domain" description="EamA" evidence="2">
    <location>
        <begin position="8"/>
        <end position="140"/>
    </location>
</feature>
<gene>
    <name evidence="3" type="ORF">I5731_17005</name>
</gene>
<evidence type="ECO:0000259" key="2">
    <source>
        <dbReference type="Pfam" id="PF00892"/>
    </source>
</evidence>
<keyword evidence="1" id="KW-0812">Transmembrane</keyword>
<protein>
    <submittedName>
        <fullName evidence="3">DMT family transporter</fullName>
    </submittedName>
</protein>